<dbReference type="EMBL" id="JAWWNJ010000024">
    <property type="protein sequence ID" value="KAK7031324.1"/>
    <property type="molecule type" value="Genomic_DNA"/>
</dbReference>
<reference evidence="2 3" key="1">
    <citation type="journal article" date="2024" name="J Genomics">
        <title>Draft genome sequencing and assembly of Favolaschia claudopus CIRM-BRFM 2984 isolated from oak limbs.</title>
        <authorList>
            <person name="Navarro D."/>
            <person name="Drula E."/>
            <person name="Chaduli D."/>
            <person name="Cazenave R."/>
            <person name="Ahrendt S."/>
            <person name="Wang J."/>
            <person name="Lipzen A."/>
            <person name="Daum C."/>
            <person name="Barry K."/>
            <person name="Grigoriev I.V."/>
            <person name="Favel A."/>
            <person name="Rosso M.N."/>
            <person name="Martin F."/>
        </authorList>
    </citation>
    <scope>NUCLEOTIDE SEQUENCE [LARGE SCALE GENOMIC DNA]</scope>
    <source>
        <strain evidence="2 3">CIRM-BRFM 2984</strain>
    </source>
</reference>
<keyword evidence="3" id="KW-1185">Reference proteome</keyword>
<evidence type="ECO:0000313" key="3">
    <source>
        <dbReference type="Proteomes" id="UP001362999"/>
    </source>
</evidence>
<feature type="compositionally biased region" description="Basic and acidic residues" evidence="1">
    <location>
        <begin position="130"/>
        <end position="146"/>
    </location>
</feature>
<feature type="compositionally biased region" description="Pro residues" evidence="1">
    <location>
        <begin position="238"/>
        <end position="249"/>
    </location>
</feature>
<gene>
    <name evidence="2" type="ORF">R3P38DRAFT_2773887</name>
</gene>
<feature type="compositionally biased region" description="Low complexity" evidence="1">
    <location>
        <begin position="250"/>
        <end position="263"/>
    </location>
</feature>
<feature type="region of interest" description="Disordered" evidence="1">
    <location>
        <begin position="130"/>
        <end position="162"/>
    </location>
</feature>
<feature type="region of interest" description="Disordered" evidence="1">
    <location>
        <begin position="1"/>
        <end position="57"/>
    </location>
</feature>
<dbReference type="AlphaFoldDB" id="A0AAW0BWP0"/>
<proteinExistence type="predicted"/>
<dbReference type="Proteomes" id="UP001362999">
    <property type="component" value="Unassembled WGS sequence"/>
</dbReference>
<evidence type="ECO:0008006" key="4">
    <source>
        <dbReference type="Google" id="ProtNLM"/>
    </source>
</evidence>
<organism evidence="2 3">
    <name type="scientific">Favolaschia claudopus</name>
    <dbReference type="NCBI Taxonomy" id="2862362"/>
    <lineage>
        <taxon>Eukaryota</taxon>
        <taxon>Fungi</taxon>
        <taxon>Dikarya</taxon>
        <taxon>Basidiomycota</taxon>
        <taxon>Agaricomycotina</taxon>
        <taxon>Agaricomycetes</taxon>
        <taxon>Agaricomycetidae</taxon>
        <taxon>Agaricales</taxon>
        <taxon>Marasmiineae</taxon>
        <taxon>Mycenaceae</taxon>
        <taxon>Favolaschia</taxon>
    </lineage>
</organism>
<evidence type="ECO:0000313" key="2">
    <source>
        <dbReference type="EMBL" id="KAK7031324.1"/>
    </source>
</evidence>
<evidence type="ECO:0000256" key="1">
    <source>
        <dbReference type="SAM" id="MobiDB-lite"/>
    </source>
</evidence>
<sequence>MSEGSPLPRSSPIPTSPATSCPSPPPATQPRHEAPTTPPVWTPWKVPNNPASRPVPDKKALTFDISSTTVVSGVPSKHKAHVLVQYYRRYMAGGHPDSPVLSGDEEKKARVIASYEIACQYFRNKYQEAEEAAEHANSDDGHHTDSSDEEEEFEHPPPIFWFGGHPYQPGQDELSYADGASGIVNEIDRMLGDDQEKGRDRATKAWASAGLPHVFSFASAAGPVHGEPIERAWAESAPPVPSMPSPPSTSAPAPSVATPGPAGTSSASALTHPLRLVCIFGWRDVRCACKDGKHGDLKRNQTCAFNAHDGTMVVKSVSTEVVPLN</sequence>
<protein>
    <recommendedName>
        <fullName evidence="4">J domain-containing protein</fullName>
    </recommendedName>
</protein>
<comment type="caution">
    <text evidence="2">The sequence shown here is derived from an EMBL/GenBank/DDBJ whole genome shotgun (WGS) entry which is preliminary data.</text>
</comment>
<accession>A0AAW0BWP0</accession>
<feature type="region of interest" description="Disordered" evidence="1">
    <location>
        <begin position="236"/>
        <end position="267"/>
    </location>
</feature>
<name>A0AAW0BWP0_9AGAR</name>